<dbReference type="InterPro" id="IPR008147">
    <property type="entry name" value="Gln_synt_N"/>
</dbReference>
<keyword evidence="12" id="KW-1185">Reference proteome</keyword>
<evidence type="ECO:0000256" key="7">
    <source>
        <dbReference type="RuleBase" id="RU000384"/>
    </source>
</evidence>
<dbReference type="InParanoid" id="F7FCL0"/>
<evidence type="ECO:0000313" key="11">
    <source>
        <dbReference type="Ensembl" id="ENSMODP00000023318.4"/>
    </source>
</evidence>
<feature type="region of interest" description="Disordered" evidence="8">
    <location>
        <begin position="268"/>
        <end position="311"/>
    </location>
</feature>
<dbReference type="InterPro" id="IPR036651">
    <property type="entry name" value="Gln_synt_N_sf"/>
</dbReference>
<dbReference type="SUPFAM" id="SSF54368">
    <property type="entry name" value="Glutamine synthetase, N-terminal domain"/>
    <property type="match status" value="1"/>
</dbReference>
<sequence>MNDEGEPLQKDTGRGERDEVDISWISKIRGKGNKVREKFISSSELGEMDRSCSEGILDYYDLRAGPSLQKASFIPPEQQELKEERNKNDSQVVCLKNGKSTVTKEIPENNQLKQTETSLKGDKCGLIEAAMKKDKPEGVRGDNEDASQRMESEISKHLGNHDKSKKQTSTFYPRTSRSSHQELETLLPECSLDLNVNRNESKPRDTPFSQAFLFKPCKQTTKPKQWQTFKAFCPQHKEDPTLNYLQKDIIGMPNKPILRPIFVGLEEQQTGGPKEHPSGIKVTIPGTTGSNPDHESDPNTSHVGSAKDHDINNPRFHIPLPLFSRVEHIKQEMARDNIHFVRFEATDLHGVSRSKSIPVRFFPEKAIHGISMPRGYLELTLNPKDSEVDHLSIACFNNDIILIPELSTFRLLPWTERTARVICDPFTIMGNPLLTSPRHIAKRQLNHLRDNGFSLYSAFTYEFCIYGVAEVIDSKTISFPMGMLLSSHDQLFIQELVDGMYQMGVNIESFSSSIGPGQMEVTFWPEFGITAADNAFTFRTGSKEVAKKHNYLASFFTETGFYNSGILTHSLWDTSGRKNMFSTGSRAQQLTDIGKKWLSGLLKHSAALSCLMAPAVSCRKRYSMDCKEPKECVAPTWGYNDNNCSYTIKCHGEKGAQIENKLGSATANPYLVLAATIAAGLDGIQNGNSLLDGPEDSENLVQTKASEIPLKLEDALVALGEDKCLREALGDAFIHYFIAMKQYELENEESETDRNKFLEYFI</sequence>
<dbReference type="GeneTree" id="ENSGT00390000013639"/>
<reference evidence="11" key="2">
    <citation type="submission" date="2025-08" db="UniProtKB">
        <authorList>
            <consortium name="Ensembl"/>
        </authorList>
    </citation>
    <scope>IDENTIFICATION</scope>
</reference>
<dbReference type="FunFam" id="3.10.20.70:FF:000007">
    <property type="entry name" value="LOW QUALITY PROTEIN: lengsin"/>
    <property type="match status" value="1"/>
</dbReference>
<feature type="domain" description="GS beta-grasp" evidence="9">
    <location>
        <begin position="336"/>
        <end position="430"/>
    </location>
</feature>
<evidence type="ECO:0000256" key="4">
    <source>
        <dbReference type="ARBA" id="ARBA00039404"/>
    </source>
</evidence>
<dbReference type="GO" id="GO:0005737">
    <property type="term" value="C:cytoplasm"/>
    <property type="evidence" value="ECO:0000318"/>
    <property type="project" value="GO_Central"/>
</dbReference>
<dbReference type="FunCoup" id="F7FCL0">
    <property type="interactions" value="53"/>
</dbReference>
<dbReference type="SUPFAM" id="SSF55931">
    <property type="entry name" value="Glutamine synthetase/guanido kinase"/>
    <property type="match status" value="1"/>
</dbReference>
<dbReference type="Gene3D" id="3.30.590.10">
    <property type="entry name" value="Glutamine synthetase/guanido kinase, catalytic domain"/>
    <property type="match status" value="1"/>
</dbReference>
<dbReference type="PANTHER" id="PTHR43407:SF1">
    <property type="entry name" value="LENGSIN"/>
    <property type="match status" value="1"/>
</dbReference>
<dbReference type="Gene3D" id="3.10.20.70">
    <property type="entry name" value="Glutamine synthetase, N-terminal domain"/>
    <property type="match status" value="1"/>
</dbReference>
<reference evidence="11" key="3">
    <citation type="submission" date="2025-09" db="UniProtKB">
        <authorList>
            <consortium name="Ensembl"/>
        </authorList>
    </citation>
    <scope>IDENTIFICATION</scope>
</reference>
<dbReference type="Ensembl" id="ENSMODT00000023734.4">
    <property type="protein sequence ID" value="ENSMODP00000023318.4"/>
    <property type="gene ID" value="ENSMODG00000018706.4"/>
</dbReference>
<dbReference type="Pfam" id="PF00120">
    <property type="entry name" value="Gln-synt_C"/>
    <property type="match status" value="1"/>
</dbReference>
<feature type="region of interest" description="Disordered" evidence="8">
    <location>
        <begin position="157"/>
        <end position="182"/>
    </location>
</feature>
<evidence type="ECO:0000256" key="1">
    <source>
        <dbReference type="ARBA" id="ARBA00009897"/>
    </source>
</evidence>
<dbReference type="PROSITE" id="PS51986">
    <property type="entry name" value="GS_BETA_GRASP"/>
    <property type="match status" value="1"/>
</dbReference>
<dbReference type="PANTHER" id="PTHR43407">
    <property type="entry name" value="GLUTAMINE SYNTHETASE"/>
    <property type="match status" value="1"/>
</dbReference>
<dbReference type="HOGENOM" id="CLU_017290_0_2_1"/>
<dbReference type="InterPro" id="IPR014746">
    <property type="entry name" value="Gln_synth/guanido_kin_cat_dom"/>
</dbReference>
<proteinExistence type="inferred from homology"/>
<dbReference type="eggNOG" id="KOG0683">
    <property type="taxonomic scope" value="Eukaryota"/>
</dbReference>
<dbReference type="FunFam" id="3.30.590.10:FF:000009">
    <property type="entry name" value="Lengsin, lens protein with glutamine synthetase domain"/>
    <property type="match status" value="1"/>
</dbReference>
<dbReference type="InterPro" id="IPR008146">
    <property type="entry name" value="Gln_synth_cat_dom"/>
</dbReference>
<protein>
    <recommendedName>
        <fullName evidence="4">Lengsin</fullName>
    </recommendedName>
    <alternativeName>
        <fullName evidence="5">Glutamate-ammonia ligase domain-containing protein 1</fullName>
    </alternativeName>
</protein>
<dbReference type="SMART" id="SM01230">
    <property type="entry name" value="Gln-synt_C"/>
    <property type="match status" value="1"/>
</dbReference>
<comment type="function">
    <text evidence="2">May act as a component of the cytoskeleton or as a chaperone for the reorganization of intermediate filament proteins during terminal differentiation in the lens. Does not seem to have enzymatic activity.</text>
</comment>
<evidence type="ECO:0000256" key="8">
    <source>
        <dbReference type="SAM" id="MobiDB-lite"/>
    </source>
</evidence>
<evidence type="ECO:0000259" key="9">
    <source>
        <dbReference type="PROSITE" id="PS51986"/>
    </source>
</evidence>
<reference evidence="11 12" key="1">
    <citation type="journal article" date="2007" name="Nature">
        <title>Genome of the marsupial Monodelphis domestica reveals innovation in non-coding sequences.</title>
        <authorList>
            <person name="Mikkelsen T.S."/>
            <person name="Wakefield M.J."/>
            <person name="Aken B."/>
            <person name="Amemiya C.T."/>
            <person name="Chang J.L."/>
            <person name="Duke S."/>
            <person name="Garber M."/>
            <person name="Gentles A.J."/>
            <person name="Goodstadt L."/>
            <person name="Heger A."/>
            <person name="Jurka J."/>
            <person name="Kamal M."/>
            <person name="Mauceli E."/>
            <person name="Searle S.M."/>
            <person name="Sharpe T."/>
            <person name="Baker M.L."/>
            <person name="Batzer M.A."/>
            <person name="Benos P.V."/>
            <person name="Belov K."/>
            <person name="Clamp M."/>
            <person name="Cook A."/>
            <person name="Cuff J."/>
            <person name="Das R."/>
            <person name="Davidow L."/>
            <person name="Deakin J.E."/>
            <person name="Fazzari M.J."/>
            <person name="Glass J.L."/>
            <person name="Grabherr M."/>
            <person name="Greally J.M."/>
            <person name="Gu W."/>
            <person name="Hore T.A."/>
            <person name="Huttley G.A."/>
            <person name="Kleber M."/>
            <person name="Jirtle R.L."/>
            <person name="Koina E."/>
            <person name="Lee J.T."/>
            <person name="Mahony S."/>
            <person name="Marra M.A."/>
            <person name="Miller R.D."/>
            <person name="Nicholls R.D."/>
            <person name="Oda M."/>
            <person name="Papenfuss A.T."/>
            <person name="Parra Z.E."/>
            <person name="Pollock D.D."/>
            <person name="Ray D.A."/>
            <person name="Schein J.E."/>
            <person name="Speed T.P."/>
            <person name="Thompson K."/>
            <person name="VandeBerg J.L."/>
            <person name="Wade C.M."/>
            <person name="Walker J.A."/>
            <person name="Waters P.D."/>
            <person name="Webber C."/>
            <person name="Weidman J.R."/>
            <person name="Xie X."/>
            <person name="Zody M.C."/>
            <person name="Baldwin J."/>
            <person name="Abdouelleil A."/>
            <person name="Abdulkadir J."/>
            <person name="Abebe A."/>
            <person name="Abera B."/>
            <person name="Abreu J."/>
            <person name="Acer S.C."/>
            <person name="Aftuck L."/>
            <person name="Alexander A."/>
            <person name="An P."/>
            <person name="Anderson E."/>
            <person name="Anderson S."/>
            <person name="Arachi H."/>
            <person name="Azer M."/>
            <person name="Bachantsang P."/>
            <person name="Barry A."/>
            <person name="Bayul T."/>
            <person name="Berlin A."/>
            <person name="Bessette D."/>
            <person name="Bloom T."/>
            <person name="Bloom T."/>
            <person name="Boguslavskiy L."/>
            <person name="Bonnet C."/>
            <person name="Boukhgalter B."/>
            <person name="Bourzgui I."/>
            <person name="Brown A."/>
            <person name="Cahill P."/>
            <person name="Channer S."/>
            <person name="Cheshatsang Y."/>
            <person name="Chuda L."/>
            <person name="Citroen M."/>
            <person name="Collymore A."/>
            <person name="Cooke P."/>
            <person name="Costello M."/>
            <person name="D'Aco K."/>
            <person name="Daza R."/>
            <person name="De Haan G."/>
            <person name="DeGray S."/>
            <person name="DeMaso C."/>
            <person name="Dhargay N."/>
            <person name="Dooley K."/>
            <person name="Dooley E."/>
            <person name="Doricent M."/>
            <person name="Dorje P."/>
            <person name="Dorjee K."/>
            <person name="Dupes A."/>
            <person name="Elong R."/>
            <person name="Falk J."/>
            <person name="Farina A."/>
            <person name="Faro S."/>
            <person name="Ferguson D."/>
            <person name="Fisher S."/>
            <person name="Foley C.D."/>
            <person name="Franke A."/>
            <person name="Friedrich D."/>
            <person name="Gadbois L."/>
            <person name="Gearin G."/>
            <person name="Gearin C.R."/>
            <person name="Giannoukos G."/>
            <person name="Goode T."/>
            <person name="Graham J."/>
            <person name="Grandbois E."/>
            <person name="Grewal S."/>
            <person name="Gyaltsen K."/>
            <person name="Hafez N."/>
            <person name="Hagos B."/>
            <person name="Hall J."/>
            <person name="Henson C."/>
            <person name="Hollinger A."/>
            <person name="Honan T."/>
            <person name="Huard M.D."/>
            <person name="Hughes L."/>
            <person name="Hurhula B."/>
            <person name="Husby M.E."/>
            <person name="Kamat A."/>
            <person name="Kanga B."/>
            <person name="Kashin S."/>
            <person name="Khazanovich D."/>
            <person name="Kisner P."/>
            <person name="Lance K."/>
            <person name="Lara M."/>
            <person name="Lee W."/>
            <person name="Lennon N."/>
            <person name="Letendre F."/>
            <person name="LeVine R."/>
            <person name="Lipovsky A."/>
            <person name="Liu X."/>
            <person name="Liu J."/>
            <person name="Liu S."/>
            <person name="Lokyitsang T."/>
            <person name="Lokyitsang Y."/>
            <person name="Lubonja R."/>
            <person name="Lui A."/>
            <person name="MacDonald P."/>
            <person name="Magnisalis V."/>
            <person name="Maru K."/>
            <person name="Matthews C."/>
            <person name="McCusker W."/>
            <person name="McDonough S."/>
            <person name="Mehta T."/>
            <person name="Meldrim J."/>
            <person name="Meneus L."/>
            <person name="Mihai O."/>
            <person name="Mihalev A."/>
            <person name="Mihova T."/>
            <person name="Mittelman R."/>
            <person name="Mlenga V."/>
            <person name="Montmayeur A."/>
            <person name="Mulrain L."/>
            <person name="Navidi A."/>
            <person name="Naylor J."/>
            <person name="Negash T."/>
            <person name="Nguyen T."/>
            <person name="Nguyen N."/>
            <person name="Nicol R."/>
            <person name="Norbu C."/>
            <person name="Norbu N."/>
            <person name="Novod N."/>
            <person name="O'Neill B."/>
            <person name="Osman S."/>
            <person name="Markiewicz E."/>
            <person name="Oyono O.L."/>
            <person name="Patti C."/>
            <person name="Phunkhang P."/>
            <person name="Pierre F."/>
            <person name="Priest M."/>
            <person name="Raghuraman S."/>
            <person name="Rege F."/>
            <person name="Reyes R."/>
            <person name="Rise C."/>
            <person name="Rogov P."/>
            <person name="Ross K."/>
            <person name="Ryan E."/>
            <person name="Settipalli S."/>
            <person name="Shea T."/>
            <person name="Sherpa N."/>
            <person name="Shi L."/>
            <person name="Shih D."/>
            <person name="Sparrow T."/>
            <person name="Spaulding J."/>
            <person name="Stalker J."/>
            <person name="Stange-Thomann N."/>
            <person name="Stavropoulos S."/>
            <person name="Stone C."/>
            <person name="Strader C."/>
            <person name="Tesfaye S."/>
            <person name="Thomson T."/>
            <person name="Thoulutsang Y."/>
            <person name="Thoulutsang D."/>
            <person name="Topham K."/>
            <person name="Topping I."/>
            <person name="Tsamla T."/>
            <person name="Vassiliev H."/>
            <person name="Vo A."/>
            <person name="Wangchuk T."/>
            <person name="Wangdi T."/>
            <person name="Weiand M."/>
            <person name="Wilkinson J."/>
            <person name="Wilson A."/>
            <person name="Yadav S."/>
            <person name="Young G."/>
            <person name="Yu Q."/>
            <person name="Zembek L."/>
            <person name="Zhong D."/>
            <person name="Zimmer A."/>
            <person name="Zwirko Z."/>
            <person name="Jaffe D.B."/>
            <person name="Alvarez P."/>
            <person name="Brockman W."/>
            <person name="Butler J."/>
            <person name="Chin C."/>
            <person name="Gnerre S."/>
            <person name="MacCallum I."/>
            <person name="Graves J.A."/>
            <person name="Ponting C.P."/>
            <person name="Breen M."/>
            <person name="Samollow P.B."/>
            <person name="Lander E.S."/>
            <person name="Lindblad-Toh K."/>
        </authorList>
    </citation>
    <scope>NUCLEOTIDE SEQUENCE [LARGE SCALE GENOMIC DNA]</scope>
</reference>
<feature type="compositionally biased region" description="Basic and acidic residues" evidence="8">
    <location>
        <begin position="7"/>
        <end position="17"/>
    </location>
</feature>
<evidence type="ECO:0000256" key="6">
    <source>
        <dbReference type="PROSITE-ProRule" id="PRU01330"/>
    </source>
</evidence>
<evidence type="ECO:0000259" key="10">
    <source>
        <dbReference type="PROSITE" id="PS51987"/>
    </source>
</evidence>
<dbReference type="GO" id="GO:0003824">
    <property type="term" value="F:catalytic activity"/>
    <property type="evidence" value="ECO:0007669"/>
    <property type="project" value="InterPro"/>
</dbReference>
<dbReference type="Proteomes" id="UP000002280">
    <property type="component" value="Chromosome 2"/>
</dbReference>
<dbReference type="AlphaFoldDB" id="F7FCL0"/>
<dbReference type="KEGG" id="mdo:100019328"/>
<dbReference type="GO" id="GO:0016020">
    <property type="term" value="C:membrane"/>
    <property type="evidence" value="ECO:0000318"/>
    <property type="project" value="GO_Central"/>
</dbReference>
<organism evidence="11 12">
    <name type="scientific">Monodelphis domestica</name>
    <name type="common">Gray short-tailed opossum</name>
    <dbReference type="NCBI Taxonomy" id="13616"/>
    <lineage>
        <taxon>Eukaryota</taxon>
        <taxon>Metazoa</taxon>
        <taxon>Chordata</taxon>
        <taxon>Craniata</taxon>
        <taxon>Vertebrata</taxon>
        <taxon>Euteleostomi</taxon>
        <taxon>Mammalia</taxon>
        <taxon>Metatheria</taxon>
        <taxon>Didelphimorphia</taxon>
        <taxon>Didelphidae</taxon>
        <taxon>Monodelphis</taxon>
    </lineage>
</organism>
<evidence type="ECO:0000256" key="5">
    <source>
        <dbReference type="ARBA" id="ARBA00042675"/>
    </source>
</evidence>
<accession>F7FCL0</accession>
<feature type="region of interest" description="Disordered" evidence="8">
    <location>
        <begin position="1"/>
        <end position="20"/>
    </location>
</feature>
<evidence type="ECO:0000256" key="3">
    <source>
        <dbReference type="ARBA" id="ARBA00038790"/>
    </source>
</evidence>
<dbReference type="PROSITE" id="PS51987">
    <property type="entry name" value="GS_CATALYTIC"/>
    <property type="match status" value="1"/>
</dbReference>
<feature type="compositionally biased region" description="Polar residues" evidence="8">
    <location>
        <begin position="167"/>
        <end position="178"/>
    </location>
</feature>
<comment type="subunit">
    <text evidence="3">Dodecamer. Interacts with BFSP2 and VIM.</text>
</comment>
<name>F7FCL0_MONDO</name>
<feature type="domain" description="GS catalytic" evidence="10">
    <location>
        <begin position="437"/>
        <end position="762"/>
    </location>
</feature>
<comment type="similarity">
    <text evidence="1 6 7">Belongs to the glutamine synthetase family.</text>
</comment>
<dbReference type="STRING" id="13616.ENSMODP00000023318"/>
<dbReference type="Bgee" id="ENSMODG00000018706">
    <property type="expression patterns" value="Expressed in uterine wall and 5 other cell types or tissues"/>
</dbReference>
<evidence type="ECO:0000256" key="2">
    <source>
        <dbReference type="ARBA" id="ARBA00037583"/>
    </source>
</evidence>
<evidence type="ECO:0000313" key="12">
    <source>
        <dbReference type="Proteomes" id="UP000002280"/>
    </source>
</evidence>